<organism evidence="2 3">
    <name type="scientific">Trichogramma kaykai</name>
    <dbReference type="NCBI Taxonomy" id="54128"/>
    <lineage>
        <taxon>Eukaryota</taxon>
        <taxon>Metazoa</taxon>
        <taxon>Ecdysozoa</taxon>
        <taxon>Arthropoda</taxon>
        <taxon>Hexapoda</taxon>
        <taxon>Insecta</taxon>
        <taxon>Pterygota</taxon>
        <taxon>Neoptera</taxon>
        <taxon>Endopterygota</taxon>
        <taxon>Hymenoptera</taxon>
        <taxon>Apocrita</taxon>
        <taxon>Proctotrupomorpha</taxon>
        <taxon>Chalcidoidea</taxon>
        <taxon>Trichogrammatidae</taxon>
        <taxon>Trichogramma</taxon>
    </lineage>
</organism>
<evidence type="ECO:0000313" key="3">
    <source>
        <dbReference type="Proteomes" id="UP001627154"/>
    </source>
</evidence>
<reference evidence="2 3" key="1">
    <citation type="journal article" date="2024" name="bioRxiv">
        <title>A reference genome for Trichogramma kaykai: A tiny desert-dwelling parasitoid wasp with competing sex-ratio distorters.</title>
        <authorList>
            <person name="Culotta J."/>
            <person name="Lindsey A.R."/>
        </authorList>
    </citation>
    <scope>NUCLEOTIDE SEQUENCE [LARGE SCALE GENOMIC DNA]</scope>
    <source>
        <strain evidence="2 3">KSX58</strain>
    </source>
</reference>
<sequence length="322" mass="37475">MSANSSSSGNSALIEKRRELENVIRKVDSSASIALIKCYKLSKAHWKFKPIVRSADRRRRLSCYLLAVALLTMSYRPLAHYYRTLDQDKCLIESPPLAKQIFRPAQDCSICQDVHGIDRLSQIHPREFEDRYAYSARPVVISDATANWTAMQSFSYEFFKSLYGEREANCQFFPYKTEFRNLREVFNMSESRARLEAGAKAWYVGWSNCDEAIGATLRRHYDRPYFLPDTSESERTDWIFMGSPGYGAPMHVDDVEYPSWQAQIRGRKRWILEPPRECHYSCERLEIVVEPGEIIVLDTNKWYHQTRIVSEDISITIGAEYD</sequence>
<comment type="caution">
    <text evidence="2">The sequence shown here is derived from an EMBL/GenBank/DDBJ whole genome shotgun (WGS) entry which is preliminary data.</text>
</comment>
<dbReference type="InterPro" id="IPR050910">
    <property type="entry name" value="JMJD6_ArgDemeth/LysHydrox"/>
</dbReference>
<keyword evidence="3" id="KW-1185">Reference proteome</keyword>
<evidence type="ECO:0000259" key="1">
    <source>
        <dbReference type="Pfam" id="PF13621"/>
    </source>
</evidence>
<dbReference type="PANTHER" id="PTHR12480:SF19">
    <property type="entry name" value="CUPIN-LIKE DOMAIN-CONTAINING PROTEIN"/>
    <property type="match status" value="1"/>
</dbReference>
<feature type="domain" description="Cupin-like" evidence="1">
    <location>
        <begin position="125"/>
        <end position="279"/>
    </location>
</feature>
<protein>
    <recommendedName>
        <fullName evidence="1">Cupin-like domain-containing protein</fullName>
    </recommendedName>
</protein>
<name>A0ABD2WDL5_9HYME</name>
<gene>
    <name evidence="2" type="ORF">TKK_014748</name>
</gene>
<dbReference type="PANTHER" id="PTHR12480">
    <property type="entry name" value="ARGININE DEMETHYLASE AND LYSYL-HYDROXYLASE JMJD"/>
    <property type="match status" value="1"/>
</dbReference>
<dbReference type="Pfam" id="PF13621">
    <property type="entry name" value="Cupin_8"/>
    <property type="match status" value="1"/>
</dbReference>
<proteinExistence type="predicted"/>
<dbReference type="EMBL" id="JBJJXI010000117">
    <property type="protein sequence ID" value="KAL3390611.1"/>
    <property type="molecule type" value="Genomic_DNA"/>
</dbReference>
<accession>A0ABD2WDL5</accession>
<evidence type="ECO:0000313" key="2">
    <source>
        <dbReference type="EMBL" id="KAL3390611.1"/>
    </source>
</evidence>
<dbReference type="SUPFAM" id="SSF51197">
    <property type="entry name" value="Clavaminate synthase-like"/>
    <property type="match status" value="1"/>
</dbReference>
<dbReference type="AlphaFoldDB" id="A0ABD2WDL5"/>
<dbReference type="Proteomes" id="UP001627154">
    <property type="component" value="Unassembled WGS sequence"/>
</dbReference>
<dbReference type="InterPro" id="IPR041667">
    <property type="entry name" value="Cupin_8"/>
</dbReference>
<dbReference type="Gene3D" id="2.60.120.650">
    <property type="entry name" value="Cupin"/>
    <property type="match status" value="1"/>
</dbReference>